<name>A0AA40FIV9_9HYME</name>
<protein>
    <submittedName>
        <fullName evidence="2">Uncharacterized protein</fullName>
    </submittedName>
</protein>
<keyword evidence="3" id="KW-1185">Reference proteome</keyword>
<feature type="compositionally biased region" description="Basic and acidic residues" evidence="1">
    <location>
        <begin position="26"/>
        <end position="37"/>
    </location>
</feature>
<feature type="compositionally biased region" description="Polar residues" evidence="1">
    <location>
        <begin position="40"/>
        <end position="51"/>
    </location>
</feature>
<comment type="caution">
    <text evidence="2">The sequence shown here is derived from an EMBL/GenBank/DDBJ whole genome shotgun (WGS) entry which is preliminary data.</text>
</comment>
<evidence type="ECO:0000313" key="3">
    <source>
        <dbReference type="Proteomes" id="UP001177670"/>
    </source>
</evidence>
<feature type="region of interest" description="Disordered" evidence="1">
    <location>
        <begin position="83"/>
        <end position="127"/>
    </location>
</feature>
<evidence type="ECO:0000256" key="1">
    <source>
        <dbReference type="SAM" id="MobiDB-lite"/>
    </source>
</evidence>
<dbReference type="Proteomes" id="UP001177670">
    <property type="component" value="Unassembled WGS sequence"/>
</dbReference>
<sequence>MTKFEGSDERASRVIPAALATSTSERTQRASDREGRRGTNPKTVPNESSSSPDDDYAATGFAGIASLNSVSGQLPLPKISNVARHSASPCESKSIGNRRSFAPRRREEKREQNETEQNEREGNEPGRNDAACRCNWYELTACRCAAGGVSVGSAGAVAGLKCTEAVAVRRFDEERIMGTNLRAAHRPTDFTHNRQPAADRGPAYNRVCRTLGAAKGPVRKGSLELSLYLYTALQSVDDDDDDDDDDDEDDEDCDQCWPAGCEMLPCKHTDPLNFGLLCTLFAVLSLSCPDTRRFSPFGPADSPAIDD</sequence>
<reference evidence="2" key="1">
    <citation type="submission" date="2021-10" db="EMBL/GenBank/DDBJ databases">
        <title>Melipona bicolor Genome sequencing and assembly.</title>
        <authorList>
            <person name="Araujo N.S."/>
            <person name="Arias M.C."/>
        </authorList>
    </citation>
    <scope>NUCLEOTIDE SEQUENCE</scope>
    <source>
        <strain evidence="2">USP_2M_L1-L4_2017</strain>
        <tissue evidence="2">Whole body</tissue>
    </source>
</reference>
<organism evidence="2 3">
    <name type="scientific">Melipona bicolor</name>
    <dbReference type="NCBI Taxonomy" id="60889"/>
    <lineage>
        <taxon>Eukaryota</taxon>
        <taxon>Metazoa</taxon>
        <taxon>Ecdysozoa</taxon>
        <taxon>Arthropoda</taxon>
        <taxon>Hexapoda</taxon>
        <taxon>Insecta</taxon>
        <taxon>Pterygota</taxon>
        <taxon>Neoptera</taxon>
        <taxon>Endopterygota</taxon>
        <taxon>Hymenoptera</taxon>
        <taxon>Apocrita</taxon>
        <taxon>Aculeata</taxon>
        <taxon>Apoidea</taxon>
        <taxon>Anthophila</taxon>
        <taxon>Apidae</taxon>
        <taxon>Melipona</taxon>
    </lineage>
</organism>
<accession>A0AA40FIV9</accession>
<proteinExistence type="predicted"/>
<feature type="region of interest" description="Disordered" evidence="1">
    <location>
        <begin position="1"/>
        <end position="59"/>
    </location>
</feature>
<dbReference type="EMBL" id="JAHYIQ010000037">
    <property type="protein sequence ID" value="KAK1119366.1"/>
    <property type="molecule type" value="Genomic_DNA"/>
</dbReference>
<feature type="compositionally biased region" description="Basic and acidic residues" evidence="1">
    <location>
        <begin position="1"/>
        <end position="12"/>
    </location>
</feature>
<dbReference type="AlphaFoldDB" id="A0AA40FIV9"/>
<feature type="compositionally biased region" description="Basic and acidic residues" evidence="1">
    <location>
        <begin position="104"/>
        <end position="127"/>
    </location>
</feature>
<gene>
    <name evidence="2" type="ORF">K0M31_013552</name>
</gene>
<evidence type="ECO:0000313" key="2">
    <source>
        <dbReference type="EMBL" id="KAK1119366.1"/>
    </source>
</evidence>